<dbReference type="PROSITE" id="PS00352">
    <property type="entry name" value="CSD_1"/>
    <property type="match status" value="1"/>
</dbReference>
<dbReference type="SUPFAM" id="SSF50249">
    <property type="entry name" value="Nucleic acid-binding proteins"/>
    <property type="match status" value="1"/>
</dbReference>
<dbReference type="Pfam" id="PF00313">
    <property type="entry name" value="CSD"/>
    <property type="match status" value="1"/>
</dbReference>
<name>A0A1J3H8H1_NOCCA</name>
<dbReference type="InterPro" id="IPR012340">
    <property type="entry name" value="NA-bd_OB-fold"/>
</dbReference>
<gene>
    <name evidence="3" type="ORF">LE_TR7689_c0_g1_i1_g.26765</name>
    <name evidence="4" type="ORF">MP_TR8841_c0_g1_i1_g.27620</name>
</gene>
<reference evidence="3" key="1">
    <citation type="submission" date="2016-07" db="EMBL/GenBank/DDBJ databases">
        <title>De novo transcriptome assembly of four accessions of the metal hyperaccumulator plant Noccaea caerulescens.</title>
        <authorList>
            <person name="Blande D."/>
            <person name="Halimaa P."/>
            <person name="Tervahauta A.I."/>
            <person name="Aarts M.G."/>
            <person name="Karenlampi S.O."/>
        </authorList>
    </citation>
    <scope>NUCLEOTIDE SEQUENCE</scope>
</reference>
<organism evidence="3">
    <name type="scientific">Noccaea caerulescens</name>
    <name type="common">Alpine penny-cress</name>
    <name type="synonym">Thlaspi caerulescens</name>
    <dbReference type="NCBI Taxonomy" id="107243"/>
    <lineage>
        <taxon>Eukaryota</taxon>
        <taxon>Viridiplantae</taxon>
        <taxon>Streptophyta</taxon>
        <taxon>Embryophyta</taxon>
        <taxon>Tracheophyta</taxon>
        <taxon>Spermatophyta</taxon>
        <taxon>Magnoliopsida</taxon>
        <taxon>eudicotyledons</taxon>
        <taxon>Gunneridae</taxon>
        <taxon>Pentapetalae</taxon>
        <taxon>rosids</taxon>
        <taxon>malvids</taxon>
        <taxon>Brassicales</taxon>
        <taxon>Brassicaceae</taxon>
        <taxon>Coluteocarpeae</taxon>
        <taxon>Noccaea</taxon>
    </lineage>
</organism>
<dbReference type="PANTHER" id="PTHR46565:SF20">
    <property type="entry name" value="COLD SHOCK DOMAIN-CONTAINING PROTEIN 4"/>
    <property type="match status" value="1"/>
</dbReference>
<dbReference type="SMART" id="SM00357">
    <property type="entry name" value="CSP"/>
    <property type="match status" value="1"/>
</dbReference>
<evidence type="ECO:0000313" key="4">
    <source>
        <dbReference type="EMBL" id="JAU87840.1"/>
    </source>
</evidence>
<evidence type="ECO:0000259" key="2">
    <source>
        <dbReference type="PROSITE" id="PS51857"/>
    </source>
</evidence>
<evidence type="ECO:0000256" key="1">
    <source>
        <dbReference type="SAM" id="MobiDB-lite"/>
    </source>
</evidence>
<feature type="region of interest" description="Disordered" evidence="1">
    <location>
        <begin position="76"/>
        <end position="136"/>
    </location>
</feature>
<dbReference type="PANTHER" id="PTHR46565">
    <property type="entry name" value="COLD SHOCK DOMAIN PROTEIN 2"/>
    <property type="match status" value="1"/>
</dbReference>
<dbReference type="InterPro" id="IPR011129">
    <property type="entry name" value="CSD"/>
</dbReference>
<feature type="compositionally biased region" description="Gly residues" evidence="1">
    <location>
        <begin position="109"/>
        <end position="124"/>
    </location>
</feature>
<feature type="domain" description="CSD" evidence="2">
    <location>
        <begin position="10"/>
        <end position="76"/>
    </location>
</feature>
<dbReference type="Gene3D" id="2.40.50.140">
    <property type="entry name" value="Nucleic acid-binding proteins"/>
    <property type="match status" value="1"/>
</dbReference>
<dbReference type="CDD" id="cd04458">
    <property type="entry name" value="CSP_CDS"/>
    <property type="match status" value="1"/>
</dbReference>
<evidence type="ECO:0000313" key="3">
    <source>
        <dbReference type="EMBL" id="JAU63424.1"/>
    </source>
</evidence>
<sequence>MTDSKTASTHKVGECKWFNSKKGFGFITPKDGSEDVFVHQSAIHAEGFRSLAEKEPVEFDTAIDENGRIKALNVTGPAGAYVKGAPKPRPRFNDRRRGGDENGDHSGAPRGGRGGGRGGRGRGGARAPREAQSEAQ</sequence>
<proteinExistence type="predicted"/>
<dbReference type="PROSITE" id="PS51857">
    <property type="entry name" value="CSD_2"/>
    <property type="match status" value="1"/>
</dbReference>
<dbReference type="GO" id="GO:0003676">
    <property type="term" value="F:nucleic acid binding"/>
    <property type="evidence" value="ECO:0007669"/>
    <property type="project" value="InterPro"/>
</dbReference>
<feature type="compositionally biased region" description="Basic and acidic residues" evidence="1">
    <location>
        <begin position="127"/>
        <end position="136"/>
    </location>
</feature>
<dbReference type="EMBL" id="GEVL01013917">
    <property type="protein sequence ID" value="JAU63424.1"/>
    <property type="molecule type" value="Transcribed_RNA"/>
</dbReference>
<dbReference type="InterPro" id="IPR002059">
    <property type="entry name" value="CSP_DNA-bd"/>
</dbReference>
<protein>
    <submittedName>
        <fullName evidence="3">Glycine-rich protein 2</fullName>
    </submittedName>
</protein>
<dbReference type="PRINTS" id="PR00050">
    <property type="entry name" value="COLDSHOCK"/>
</dbReference>
<accession>A0A1J3H8H1</accession>
<dbReference type="InterPro" id="IPR019844">
    <property type="entry name" value="CSD_CS"/>
</dbReference>
<dbReference type="EMBL" id="GEVM01018098">
    <property type="protein sequence ID" value="JAU87840.1"/>
    <property type="molecule type" value="Transcribed_RNA"/>
</dbReference>
<feature type="compositionally biased region" description="Basic and acidic residues" evidence="1">
    <location>
        <begin position="91"/>
        <end position="104"/>
    </location>
</feature>
<dbReference type="AlphaFoldDB" id="A0A1J3H8H1"/>